<evidence type="ECO:0000313" key="2">
    <source>
        <dbReference type="EMBL" id="HJD30120.1"/>
    </source>
</evidence>
<organism evidence="2 3">
    <name type="scientific">Candidatus Blautia avicola</name>
    <dbReference type="NCBI Taxonomy" id="2838483"/>
    <lineage>
        <taxon>Bacteria</taxon>
        <taxon>Bacillati</taxon>
        <taxon>Bacillota</taxon>
        <taxon>Clostridia</taxon>
        <taxon>Lachnospirales</taxon>
        <taxon>Lachnospiraceae</taxon>
        <taxon>Blautia</taxon>
    </lineage>
</organism>
<gene>
    <name evidence="2" type="ORF">H9914_14180</name>
</gene>
<evidence type="ECO:0000313" key="3">
    <source>
        <dbReference type="Proteomes" id="UP000823892"/>
    </source>
</evidence>
<accession>A0A9D2QV08</accession>
<evidence type="ECO:0000259" key="1">
    <source>
        <dbReference type="Pfam" id="PF12654"/>
    </source>
</evidence>
<reference evidence="2" key="2">
    <citation type="submission" date="2021-04" db="EMBL/GenBank/DDBJ databases">
        <authorList>
            <person name="Gilroy R."/>
        </authorList>
    </citation>
    <scope>NUCLEOTIDE SEQUENCE</scope>
    <source>
        <strain evidence="2">ChiBcec6-4105</strain>
    </source>
</reference>
<dbReference type="EMBL" id="DWUY01000309">
    <property type="protein sequence ID" value="HJD30120.1"/>
    <property type="molecule type" value="Genomic_DNA"/>
</dbReference>
<dbReference type="InterPro" id="IPR024264">
    <property type="entry name" value="DUF3786"/>
</dbReference>
<comment type="caution">
    <text evidence="2">The sequence shown here is derived from an EMBL/GenBank/DDBJ whole genome shotgun (WGS) entry which is preliminary data.</text>
</comment>
<reference evidence="2" key="1">
    <citation type="journal article" date="2021" name="PeerJ">
        <title>Extensive microbial diversity within the chicken gut microbiome revealed by metagenomics and culture.</title>
        <authorList>
            <person name="Gilroy R."/>
            <person name="Ravi A."/>
            <person name="Getino M."/>
            <person name="Pursley I."/>
            <person name="Horton D.L."/>
            <person name="Alikhan N.F."/>
            <person name="Baker D."/>
            <person name="Gharbi K."/>
            <person name="Hall N."/>
            <person name="Watson M."/>
            <person name="Adriaenssens E.M."/>
            <person name="Foster-Nyarko E."/>
            <person name="Jarju S."/>
            <person name="Secka A."/>
            <person name="Antonio M."/>
            <person name="Oren A."/>
            <person name="Chaudhuri R.R."/>
            <person name="La Ragione R."/>
            <person name="Hildebrand F."/>
            <person name="Pallen M.J."/>
        </authorList>
    </citation>
    <scope>NUCLEOTIDE SEQUENCE</scope>
    <source>
        <strain evidence="2">ChiBcec6-4105</strain>
    </source>
</reference>
<sequence length="215" mass="25281">MEMSKSNYQIMQGQMAERFLQYNQEQMTEKFHLPCDESYIYVTFVSSLYRINRQTGEIQIQEPGTKDWGKTDYNEAMSIYDVLCDSKPDCRLSGRFVSLNSLKGTVFSSGTVGNIFQKYTGFFDGKTRELAKACEKLGGIPEKVGDVSYRLEIFPFLPAVFQFWYSDEEFPAMLKFMWDENILDYVHYETIFFMMSHVLSRLEEEIRKQEETLEK</sequence>
<protein>
    <submittedName>
        <fullName evidence="2">DUF3786 domain-containing protein</fullName>
    </submittedName>
</protein>
<feature type="domain" description="DUF3786" evidence="1">
    <location>
        <begin position="25"/>
        <end position="198"/>
    </location>
</feature>
<dbReference type="Pfam" id="PF12654">
    <property type="entry name" value="DUF3786"/>
    <property type="match status" value="1"/>
</dbReference>
<name>A0A9D2QV08_9FIRM</name>
<dbReference type="Proteomes" id="UP000823892">
    <property type="component" value="Unassembled WGS sequence"/>
</dbReference>
<proteinExistence type="predicted"/>
<dbReference type="AlphaFoldDB" id="A0A9D2QV08"/>